<dbReference type="InterPro" id="IPR029063">
    <property type="entry name" value="SAM-dependent_MTases_sf"/>
</dbReference>
<reference evidence="7 8" key="1">
    <citation type="journal article" date="2018" name="Parasitology">
        <title>The reduced genome of Candidatus Kinetoplastibacterium sorsogonicusi, the endosymbiont of Kentomonas sorsogonicus (Trypanosomatidae): loss of the haem-synthesis pathway.</title>
        <authorList>
            <person name="Silva F.M."/>
            <person name="Kostygov A.Y."/>
            <person name="Spodareva V.V."/>
            <person name="Butenko A."/>
            <person name="Tossou R."/>
            <person name="Lukes J."/>
            <person name="Yurchenko V."/>
            <person name="Alves J.M.P."/>
        </authorList>
    </citation>
    <scope>NUCLEOTIDE SEQUENCE [LARGE SCALE GENOMIC DNA]</scope>
    <source>
        <strain evidence="7 8">MF-08</strain>
    </source>
</reference>
<dbReference type="AlphaFoldDB" id="A0A3Q8EYD9"/>
<dbReference type="Pfam" id="PF06325">
    <property type="entry name" value="PrmA"/>
    <property type="match status" value="1"/>
</dbReference>
<dbReference type="EC" id="2.1.1.-" evidence="6"/>
<dbReference type="InterPro" id="IPR050078">
    <property type="entry name" value="Ribosomal_L11_MeTrfase_PrmA"/>
</dbReference>
<keyword evidence="5 6" id="KW-0949">S-adenosyl-L-methionine</keyword>
<name>A0A3Q8EYD9_9PROT</name>
<keyword evidence="3 6" id="KW-0489">Methyltransferase</keyword>
<feature type="binding site" evidence="6">
    <location>
        <position position="164"/>
    </location>
    <ligand>
        <name>S-adenosyl-L-methionine</name>
        <dbReference type="ChEBI" id="CHEBI:59789"/>
    </ligand>
</feature>
<dbReference type="Proteomes" id="UP000266796">
    <property type="component" value="Chromosome"/>
</dbReference>
<proteinExistence type="inferred from homology"/>
<evidence type="ECO:0000256" key="3">
    <source>
        <dbReference type="ARBA" id="ARBA00022603"/>
    </source>
</evidence>
<dbReference type="PANTHER" id="PTHR43648:SF1">
    <property type="entry name" value="ELECTRON TRANSFER FLAVOPROTEIN BETA SUBUNIT LYSINE METHYLTRANSFERASE"/>
    <property type="match status" value="1"/>
</dbReference>
<dbReference type="HAMAP" id="MF_00735">
    <property type="entry name" value="Methyltr_PrmA"/>
    <property type="match status" value="1"/>
</dbReference>
<dbReference type="CDD" id="cd02440">
    <property type="entry name" value="AdoMet_MTases"/>
    <property type="match status" value="1"/>
</dbReference>
<evidence type="ECO:0000313" key="8">
    <source>
        <dbReference type="Proteomes" id="UP000266796"/>
    </source>
</evidence>
<dbReference type="KEGG" id="kso:CKSOR_00596"/>
<keyword evidence="2 6" id="KW-0963">Cytoplasm</keyword>
<dbReference type="PIRSF" id="PIRSF000401">
    <property type="entry name" value="RPL11_MTase"/>
    <property type="match status" value="1"/>
</dbReference>
<dbReference type="OrthoDB" id="9785995at2"/>
<feature type="binding site" evidence="6">
    <location>
        <position position="246"/>
    </location>
    <ligand>
        <name>S-adenosyl-L-methionine</name>
        <dbReference type="ChEBI" id="CHEBI:59789"/>
    </ligand>
</feature>
<comment type="similarity">
    <text evidence="1 6">Belongs to the methyltransferase superfamily. PrmA family.</text>
</comment>
<dbReference type="GO" id="GO:0005829">
    <property type="term" value="C:cytosol"/>
    <property type="evidence" value="ECO:0007669"/>
    <property type="project" value="TreeGrafter"/>
</dbReference>
<accession>A0A3Q8EYD9</accession>
<evidence type="ECO:0000256" key="2">
    <source>
        <dbReference type="ARBA" id="ARBA00022490"/>
    </source>
</evidence>
<comment type="function">
    <text evidence="6">Methylates ribosomal protein L11.</text>
</comment>
<evidence type="ECO:0000256" key="6">
    <source>
        <dbReference type="HAMAP-Rule" id="MF_00735"/>
    </source>
</evidence>
<feature type="binding site" evidence="6">
    <location>
        <position position="185"/>
    </location>
    <ligand>
        <name>S-adenosyl-L-methionine</name>
        <dbReference type="ChEBI" id="CHEBI:59789"/>
    </ligand>
</feature>
<gene>
    <name evidence="6 7" type="primary">prmA</name>
    <name evidence="7" type="ORF">CKSOR_00596</name>
</gene>
<comment type="subcellular location">
    <subcellularLocation>
        <location evidence="6">Cytoplasm</location>
    </subcellularLocation>
</comment>
<dbReference type="GO" id="GO:0016279">
    <property type="term" value="F:protein-lysine N-methyltransferase activity"/>
    <property type="evidence" value="ECO:0007669"/>
    <property type="project" value="TreeGrafter"/>
</dbReference>
<dbReference type="NCBIfam" id="TIGR00406">
    <property type="entry name" value="prmA"/>
    <property type="match status" value="1"/>
</dbReference>
<keyword evidence="7" id="KW-0687">Ribonucleoprotein</keyword>
<protein>
    <recommendedName>
        <fullName evidence="6">Ribosomal protein L11 methyltransferase</fullName>
        <shortName evidence="6">L11 Mtase</shortName>
        <ecNumber evidence="6">2.1.1.-</ecNumber>
    </recommendedName>
</protein>
<dbReference type="RefSeq" id="WP_108674094.1">
    <property type="nucleotide sequence ID" value="NZ_CP025628.1"/>
</dbReference>
<dbReference type="SUPFAM" id="SSF53335">
    <property type="entry name" value="S-adenosyl-L-methionine-dependent methyltransferases"/>
    <property type="match status" value="1"/>
</dbReference>
<dbReference type="GO" id="GO:0005840">
    <property type="term" value="C:ribosome"/>
    <property type="evidence" value="ECO:0007669"/>
    <property type="project" value="UniProtKB-KW"/>
</dbReference>
<sequence length="309" mass="35155">MYELIIYCKFLNADIFSDTLLDYSSNVLSVSIENANLEDSKNSIFGEPSNSALLDLINWKNIIFYISVNDEIDPYDLIKYATDKTNLNTNIIEKFFLKKIDQNIDWVLKYQSNNHPININNKLLIISSWHNKKELLKNIKEIINNNIIELDPGLAFGTGSHPTTYLCLSWIIDNEIKDKNILDYGCGSGILAIAAKKFGAKNVTALDIDKQAIEATNNNALKNNVDISVVENYQKINIKYDIIISNILSNPLKDLSIILDSLLKYQGTLLLSGILSNQKEEILKVYSKWIDLSVWNTLDGWVCLYGKKY</sequence>
<organism evidence="7 8">
    <name type="scientific">Candidatus Kinetoplastidibacterium kentomonadis</name>
    <dbReference type="NCBI Taxonomy" id="1576550"/>
    <lineage>
        <taxon>Bacteria</taxon>
        <taxon>Pseudomonadati</taxon>
        <taxon>Pseudomonadota</taxon>
        <taxon>Betaproteobacteria</taxon>
        <taxon>Candidatus Kinetoplastidibacterium</taxon>
    </lineage>
</organism>
<dbReference type="GO" id="GO:0032259">
    <property type="term" value="P:methylation"/>
    <property type="evidence" value="ECO:0007669"/>
    <property type="project" value="UniProtKB-KW"/>
</dbReference>
<evidence type="ECO:0000256" key="4">
    <source>
        <dbReference type="ARBA" id="ARBA00022679"/>
    </source>
</evidence>
<keyword evidence="4 6" id="KW-0808">Transferase</keyword>
<keyword evidence="7" id="KW-0689">Ribosomal protein</keyword>
<evidence type="ECO:0000256" key="5">
    <source>
        <dbReference type="ARBA" id="ARBA00022691"/>
    </source>
</evidence>
<feature type="binding site" evidence="6">
    <location>
        <position position="207"/>
    </location>
    <ligand>
        <name>S-adenosyl-L-methionine</name>
        <dbReference type="ChEBI" id="CHEBI:59789"/>
    </ligand>
</feature>
<dbReference type="EMBL" id="CP025628">
    <property type="protein sequence ID" value="AWD32696.1"/>
    <property type="molecule type" value="Genomic_DNA"/>
</dbReference>
<dbReference type="PANTHER" id="PTHR43648">
    <property type="entry name" value="ELECTRON TRANSFER FLAVOPROTEIN BETA SUBUNIT LYSINE METHYLTRANSFERASE"/>
    <property type="match status" value="1"/>
</dbReference>
<evidence type="ECO:0000313" key="7">
    <source>
        <dbReference type="EMBL" id="AWD32696.1"/>
    </source>
</evidence>
<keyword evidence="8" id="KW-1185">Reference proteome</keyword>
<dbReference type="Gene3D" id="3.40.50.150">
    <property type="entry name" value="Vaccinia Virus protein VP39"/>
    <property type="match status" value="1"/>
</dbReference>
<dbReference type="InterPro" id="IPR004498">
    <property type="entry name" value="Ribosomal_PrmA_MeTrfase"/>
</dbReference>
<comment type="catalytic activity">
    <reaction evidence="6">
        <text>L-lysyl-[protein] + 3 S-adenosyl-L-methionine = N(6),N(6),N(6)-trimethyl-L-lysyl-[protein] + 3 S-adenosyl-L-homocysteine + 3 H(+)</text>
        <dbReference type="Rhea" id="RHEA:54192"/>
        <dbReference type="Rhea" id="RHEA-COMP:9752"/>
        <dbReference type="Rhea" id="RHEA-COMP:13826"/>
        <dbReference type="ChEBI" id="CHEBI:15378"/>
        <dbReference type="ChEBI" id="CHEBI:29969"/>
        <dbReference type="ChEBI" id="CHEBI:57856"/>
        <dbReference type="ChEBI" id="CHEBI:59789"/>
        <dbReference type="ChEBI" id="CHEBI:61961"/>
    </reaction>
</comment>
<evidence type="ECO:0000256" key="1">
    <source>
        <dbReference type="ARBA" id="ARBA00009741"/>
    </source>
</evidence>